<evidence type="ECO:0000256" key="3">
    <source>
        <dbReference type="ARBA" id="ARBA00012463"/>
    </source>
</evidence>
<dbReference type="GO" id="GO:0008236">
    <property type="term" value="F:serine-type peptidase activity"/>
    <property type="evidence" value="ECO:0007669"/>
    <property type="project" value="UniProtKB-KW"/>
</dbReference>
<accession>A0A4V2XXC3</accession>
<reference evidence="12 13" key="1">
    <citation type="submission" date="2019-02" db="EMBL/GenBank/DDBJ databases">
        <title>Draft genome sequences of novel Actinobacteria.</title>
        <authorList>
            <person name="Sahin N."/>
            <person name="Ay H."/>
            <person name="Saygin H."/>
        </authorList>
    </citation>
    <scope>NUCLEOTIDE SEQUENCE [LARGE SCALE GENOMIC DNA]</scope>
    <source>
        <strain evidence="12 13">KC603</strain>
    </source>
</reference>
<dbReference type="SUPFAM" id="SSF49785">
    <property type="entry name" value="Galactose-binding domain-like"/>
    <property type="match status" value="1"/>
</dbReference>
<sequence>MALRGTRTRAGAALAAAGVCTAALLTAHGAAANAAPAPAPAPVPAPAVPTFVDGLAQPVFTGPFIQQELWVETEFDTDGDGELDRMHVDVTRPAETDSDGLKVPVVYESSPYYSGTASTNSRFFWNVNHELGAVPPQRLSPEKLQPEVPTNEGPRAPGSTSPVISTSLINTWVPRGYAVVHSESPGSGLSEGCPTVGAPNESLAPKAVVDWLNGRARGFTSADGDEQVLATWSTGKVGMTGTSYNGTLPLAAATTGVEGLEVIIPVAPNTSYYHYYRSNGLVRNPGGWVGEDIDYLFDYINSGDLEKRQYCRDTVRDLMQAEHDRVTGDYNDFWAGRDYLNQLDDVRAAVLMAHAFNDWNVVPEHSVRISEALEAKGITVHEYFHQGGHGGNPPLDMMNRWFSQYLYGQDNGIEDDTNTAFVVRNELGGSTLTPYADYPNPAATTATLNLQAGGATAGGFTSLALGDDATETLVDAGNTACNAGVLATVPSENRLLYTTPTLTENVHLSGVTEVTVRMAASKARANLSVALVKLPWTSASGCTSSTRGSTTSIITRGWADPLNRDSLTDEKPITPGEFVDVTVPLQPDDQVIPAGSQIGLMIWSTDPEFTLRPQPGTELSVDLAGTTVALPVVGGPLALPICGPEDTRETVVIDGVDTGVPNAGLAGTCTVNDHVLDDEDWPSHGAFVRHTTQLADQLAAAGLITGRDRGALVRVAAQSDVG</sequence>
<protein>
    <recommendedName>
        <fullName evidence="3">Xaa-Pro dipeptidyl-peptidase</fullName>
        <ecNumber evidence="3">3.4.14.11</ecNumber>
    </recommendedName>
    <alternativeName>
        <fullName evidence="8">X-prolyl-dipeptidyl aminopeptidase</fullName>
    </alternativeName>
</protein>
<feature type="domain" description="Xaa-Pro dipeptidyl-peptidase C-terminal" evidence="11">
    <location>
        <begin position="399"/>
        <end position="629"/>
    </location>
</feature>
<evidence type="ECO:0000256" key="9">
    <source>
        <dbReference type="SAM" id="MobiDB-lite"/>
    </source>
</evidence>
<comment type="caution">
    <text evidence="12">The sequence shown here is derived from an EMBL/GenBank/DDBJ whole genome shotgun (WGS) entry which is preliminary data.</text>
</comment>
<comment type="similarity">
    <text evidence="2">Belongs to the peptidase S15 family.</text>
</comment>
<dbReference type="InterPro" id="IPR008979">
    <property type="entry name" value="Galactose-bd-like_sf"/>
</dbReference>
<evidence type="ECO:0000259" key="11">
    <source>
        <dbReference type="SMART" id="SM00939"/>
    </source>
</evidence>
<keyword evidence="7" id="KW-0720">Serine protease</keyword>
<dbReference type="AlphaFoldDB" id="A0A4V2XXC3"/>
<keyword evidence="4" id="KW-0031">Aminopeptidase</keyword>
<dbReference type="InterPro" id="IPR008252">
    <property type="entry name" value="Pept_S15_Xpro"/>
</dbReference>
<dbReference type="InterPro" id="IPR029058">
    <property type="entry name" value="AB_hydrolase_fold"/>
</dbReference>
<evidence type="ECO:0000256" key="1">
    <source>
        <dbReference type="ARBA" id="ARBA00000123"/>
    </source>
</evidence>
<feature type="signal peptide" evidence="10">
    <location>
        <begin position="1"/>
        <end position="34"/>
    </location>
</feature>
<evidence type="ECO:0000256" key="5">
    <source>
        <dbReference type="ARBA" id="ARBA00022670"/>
    </source>
</evidence>
<dbReference type="Pfam" id="PF08530">
    <property type="entry name" value="PepX_C"/>
    <property type="match status" value="1"/>
</dbReference>
<gene>
    <name evidence="12" type="ORF">E1212_08540</name>
</gene>
<keyword evidence="10" id="KW-0732">Signal</keyword>
<keyword evidence="5" id="KW-0645">Protease</keyword>
<organism evidence="12 13">
    <name type="scientific">Jiangella ureilytica</name>
    <dbReference type="NCBI Taxonomy" id="2530374"/>
    <lineage>
        <taxon>Bacteria</taxon>
        <taxon>Bacillati</taxon>
        <taxon>Actinomycetota</taxon>
        <taxon>Actinomycetes</taxon>
        <taxon>Jiangellales</taxon>
        <taxon>Jiangellaceae</taxon>
        <taxon>Jiangella</taxon>
    </lineage>
</organism>
<evidence type="ECO:0000313" key="13">
    <source>
        <dbReference type="Proteomes" id="UP000295621"/>
    </source>
</evidence>
<keyword evidence="13" id="KW-1185">Reference proteome</keyword>
<dbReference type="SMART" id="SM00939">
    <property type="entry name" value="PepX_C"/>
    <property type="match status" value="1"/>
</dbReference>
<evidence type="ECO:0000256" key="7">
    <source>
        <dbReference type="ARBA" id="ARBA00022825"/>
    </source>
</evidence>
<dbReference type="Pfam" id="PF02129">
    <property type="entry name" value="Peptidase_S15"/>
    <property type="match status" value="1"/>
</dbReference>
<dbReference type="Gene3D" id="2.60.120.260">
    <property type="entry name" value="Galactose-binding domain-like"/>
    <property type="match status" value="1"/>
</dbReference>
<dbReference type="InterPro" id="IPR000383">
    <property type="entry name" value="Xaa-Pro-like_dom"/>
</dbReference>
<dbReference type="SUPFAM" id="SSF53474">
    <property type="entry name" value="alpha/beta-Hydrolases"/>
    <property type="match status" value="1"/>
</dbReference>
<dbReference type="EMBL" id="SMKL01000014">
    <property type="protein sequence ID" value="TDC52625.1"/>
    <property type="molecule type" value="Genomic_DNA"/>
</dbReference>
<dbReference type="Proteomes" id="UP000295621">
    <property type="component" value="Unassembled WGS sequence"/>
</dbReference>
<evidence type="ECO:0000313" key="12">
    <source>
        <dbReference type="EMBL" id="TDC52625.1"/>
    </source>
</evidence>
<keyword evidence="6" id="KW-0378">Hydrolase</keyword>
<proteinExistence type="inferred from homology"/>
<evidence type="ECO:0000256" key="6">
    <source>
        <dbReference type="ARBA" id="ARBA00022801"/>
    </source>
</evidence>
<dbReference type="RefSeq" id="WP_131981281.1">
    <property type="nucleotide sequence ID" value="NZ_SMKL01000014.1"/>
</dbReference>
<dbReference type="PRINTS" id="PR00923">
    <property type="entry name" value="LACTOPTASE"/>
</dbReference>
<dbReference type="InterPro" id="IPR013736">
    <property type="entry name" value="Xaa-Pro_dipept_C"/>
</dbReference>
<evidence type="ECO:0000256" key="2">
    <source>
        <dbReference type="ARBA" id="ARBA00010819"/>
    </source>
</evidence>
<dbReference type="GO" id="GO:0006508">
    <property type="term" value="P:proteolysis"/>
    <property type="evidence" value="ECO:0007669"/>
    <property type="project" value="UniProtKB-KW"/>
</dbReference>
<dbReference type="PANTHER" id="PTHR43056:SF10">
    <property type="entry name" value="COCE_NOND FAMILY, PUTATIVE (AFU_ORTHOLOGUE AFUA_7G00600)-RELATED"/>
    <property type="match status" value="1"/>
</dbReference>
<dbReference type="InterPro" id="IPR050585">
    <property type="entry name" value="Xaa-Pro_dipeptidyl-ppase/CocE"/>
</dbReference>
<dbReference type="OrthoDB" id="5240615at2"/>
<evidence type="ECO:0000256" key="10">
    <source>
        <dbReference type="SAM" id="SignalP"/>
    </source>
</evidence>
<dbReference type="GO" id="GO:0008239">
    <property type="term" value="F:dipeptidyl-peptidase activity"/>
    <property type="evidence" value="ECO:0007669"/>
    <property type="project" value="UniProtKB-EC"/>
</dbReference>
<comment type="catalytic activity">
    <reaction evidence="1">
        <text>Hydrolyzes Xaa-Pro-|- bonds to release unblocked, N-terminal dipeptides from substrates including Ala-Pro-|-p-nitroanilide and (sequentially) Tyr-Pro-|-Phe-Pro-|-Gly-Pro-|-Ile.</text>
        <dbReference type="EC" id="3.4.14.11"/>
    </reaction>
</comment>
<dbReference type="Gene3D" id="3.40.50.1820">
    <property type="entry name" value="alpha/beta hydrolase"/>
    <property type="match status" value="2"/>
</dbReference>
<feature type="chain" id="PRO_5020230312" description="Xaa-Pro dipeptidyl-peptidase" evidence="10">
    <location>
        <begin position="35"/>
        <end position="722"/>
    </location>
</feature>
<dbReference type="NCBIfam" id="NF003780">
    <property type="entry name" value="PRK05371.1-1"/>
    <property type="match status" value="1"/>
</dbReference>
<feature type="region of interest" description="Disordered" evidence="9">
    <location>
        <begin position="136"/>
        <end position="163"/>
    </location>
</feature>
<evidence type="ECO:0000256" key="4">
    <source>
        <dbReference type="ARBA" id="ARBA00022438"/>
    </source>
</evidence>
<dbReference type="EC" id="3.4.14.11" evidence="3"/>
<dbReference type="PANTHER" id="PTHR43056">
    <property type="entry name" value="PEPTIDASE S9 PROLYL OLIGOPEPTIDASE"/>
    <property type="match status" value="1"/>
</dbReference>
<dbReference type="GO" id="GO:0004177">
    <property type="term" value="F:aminopeptidase activity"/>
    <property type="evidence" value="ECO:0007669"/>
    <property type="project" value="UniProtKB-KW"/>
</dbReference>
<name>A0A4V2XXC3_9ACTN</name>
<evidence type="ECO:0000256" key="8">
    <source>
        <dbReference type="ARBA" id="ARBA00030045"/>
    </source>
</evidence>